<keyword evidence="4" id="KW-0862">Zinc</keyword>
<evidence type="ECO:0000256" key="3">
    <source>
        <dbReference type="ARBA" id="ARBA00022801"/>
    </source>
</evidence>
<dbReference type="Pfam" id="PF20582">
    <property type="entry name" value="UPF0758_N"/>
    <property type="match status" value="1"/>
</dbReference>
<dbReference type="SUPFAM" id="SSF47781">
    <property type="entry name" value="RuvA domain 2-like"/>
    <property type="match status" value="1"/>
</dbReference>
<keyword evidence="3" id="KW-0378">Hydrolase</keyword>
<dbReference type="Gene3D" id="1.10.150.20">
    <property type="entry name" value="5' to 3' exonuclease, C-terminal subdomain"/>
    <property type="match status" value="1"/>
</dbReference>
<evidence type="ECO:0000313" key="9">
    <source>
        <dbReference type="Proteomes" id="UP000284990"/>
    </source>
</evidence>
<comment type="similarity">
    <text evidence="6">Belongs to the UPF0758 family.</text>
</comment>
<evidence type="ECO:0000256" key="1">
    <source>
        <dbReference type="ARBA" id="ARBA00022670"/>
    </source>
</evidence>
<sequence>MKQIDYNGFCMEEHPQYKAYNNGLENLTSVELISLIIGTGTKKNVEQARQLFNVMNERLRNIAKARVEDLQVVQGIGDAKAIALQAAIELGKRYNAEKAEERPDLGSSIAIYNYLHPLVRDLDIEESHLLLMNQNFQLIKHVTLSRGGITETSMDVRVIMKEAVMNNATILAVAHNHPSNNSQPSKADDVLTQQIAKACQIMRIFFMDHIIITDGSYYSYQDRGKL</sequence>
<evidence type="ECO:0000313" key="8">
    <source>
        <dbReference type="EMBL" id="RHA81924.1"/>
    </source>
</evidence>
<dbReference type="Gene3D" id="3.40.140.10">
    <property type="entry name" value="Cytidine Deaminase, domain 2"/>
    <property type="match status" value="1"/>
</dbReference>
<evidence type="ECO:0000256" key="5">
    <source>
        <dbReference type="ARBA" id="ARBA00023049"/>
    </source>
</evidence>
<reference evidence="8 9" key="1">
    <citation type="submission" date="2018-08" db="EMBL/GenBank/DDBJ databases">
        <title>A genome reference for cultivated species of the human gut microbiota.</title>
        <authorList>
            <person name="Zou Y."/>
            <person name="Xue W."/>
            <person name="Luo G."/>
        </authorList>
    </citation>
    <scope>NUCLEOTIDE SEQUENCE [LARGE SCALE GENOMIC DNA]</scope>
    <source>
        <strain evidence="8 9">AM42-23AC</strain>
    </source>
</reference>
<evidence type="ECO:0000256" key="4">
    <source>
        <dbReference type="ARBA" id="ARBA00022833"/>
    </source>
</evidence>
<dbReference type="InterPro" id="IPR025657">
    <property type="entry name" value="RadC_JAB"/>
</dbReference>
<keyword evidence="1" id="KW-0645">Protease</keyword>
<dbReference type="EMBL" id="QSFW01000059">
    <property type="protein sequence ID" value="RHA81924.1"/>
    <property type="molecule type" value="Genomic_DNA"/>
</dbReference>
<dbReference type="GO" id="GO:0008237">
    <property type="term" value="F:metallopeptidase activity"/>
    <property type="evidence" value="ECO:0007669"/>
    <property type="project" value="UniProtKB-KW"/>
</dbReference>
<keyword evidence="5" id="KW-0482">Metalloprotease</keyword>
<dbReference type="NCBIfam" id="TIGR00608">
    <property type="entry name" value="radc"/>
    <property type="match status" value="1"/>
</dbReference>
<dbReference type="InterPro" id="IPR001405">
    <property type="entry name" value="UPF0758"/>
</dbReference>
<dbReference type="RefSeq" id="WP_118192400.1">
    <property type="nucleotide sequence ID" value="NZ_QSFW01000059.1"/>
</dbReference>
<keyword evidence="2" id="KW-0479">Metal-binding</keyword>
<proteinExistence type="inferred from homology"/>
<name>A0AA93BKH3_9BACT</name>
<evidence type="ECO:0000259" key="7">
    <source>
        <dbReference type="PROSITE" id="PS50249"/>
    </source>
</evidence>
<dbReference type="PANTHER" id="PTHR30471:SF3">
    <property type="entry name" value="UPF0758 PROTEIN YEES-RELATED"/>
    <property type="match status" value="1"/>
</dbReference>
<dbReference type="Pfam" id="PF04002">
    <property type="entry name" value="RadC"/>
    <property type="match status" value="1"/>
</dbReference>
<dbReference type="PANTHER" id="PTHR30471">
    <property type="entry name" value="DNA REPAIR PROTEIN RADC"/>
    <property type="match status" value="1"/>
</dbReference>
<protein>
    <submittedName>
        <fullName evidence="8">DNA repair protein RadC</fullName>
    </submittedName>
</protein>
<evidence type="ECO:0000256" key="2">
    <source>
        <dbReference type="ARBA" id="ARBA00022723"/>
    </source>
</evidence>
<comment type="caution">
    <text evidence="8">The sequence shown here is derived from an EMBL/GenBank/DDBJ whole genome shotgun (WGS) entry which is preliminary data.</text>
</comment>
<dbReference type="NCBIfam" id="NF000642">
    <property type="entry name" value="PRK00024.1"/>
    <property type="match status" value="1"/>
</dbReference>
<dbReference type="GO" id="GO:0006508">
    <property type="term" value="P:proteolysis"/>
    <property type="evidence" value="ECO:0007669"/>
    <property type="project" value="UniProtKB-KW"/>
</dbReference>
<accession>A0AA93BKH3</accession>
<evidence type="ECO:0000256" key="6">
    <source>
        <dbReference type="RuleBase" id="RU003797"/>
    </source>
</evidence>
<dbReference type="InterPro" id="IPR010994">
    <property type="entry name" value="RuvA_2-like"/>
</dbReference>
<dbReference type="InterPro" id="IPR046778">
    <property type="entry name" value="UPF0758_N"/>
</dbReference>
<organism evidence="8 9">
    <name type="scientific">Segatella copri</name>
    <dbReference type="NCBI Taxonomy" id="165179"/>
    <lineage>
        <taxon>Bacteria</taxon>
        <taxon>Pseudomonadati</taxon>
        <taxon>Bacteroidota</taxon>
        <taxon>Bacteroidia</taxon>
        <taxon>Bacteroidales</taxon>
        <taxon>Prevotellaceae</taxon>
        <taxon>Segatella</taxon>
    </lineage>
</organism>
<feature type="domain" description="MPN" evidence="7">
    <location>
        <begin position="104"/>
        <end position="226"/>
    </location>
</feature>
<gene>
    <name evidence="8" type="ORF">DW916_16480</name>
</gene>
<dbReference type="PROSITE" id="PS50249">
    <property type="entry name" value="MPN"/>
    <property type="match status" value="1"/>
</dbReference>
<dbReference type="Proteomes" id="UP000284990">
    <property type="component" value="Unassembled WGS sequence"/>
</dbReference>
<dbReference type="InterPro" id="IPR037518">
    <property type="entry name" value="MPN"/>
</dbReference>
<dbReference type="GO" id="GO:0046872">
    <property type="term" value="F:metal ion binding"/>
    <property type="evidence" value="ECO:0007669"/>
    <property type="project" value="UniProtKB-KW"/>
</dbReference>
<dbReference type="CDD" id="cd08071">
    <property type="entry name" value="MPN_DUF2466"/>
    <property type="match status" value="1"/>
</dbReference>
<dbReference type="AlphaFoldDB" id="A0AA93BKH3"/>
<dbReference type="SUPFAM" id="SSF102712">
    <property type="entry name" value="JAB1/MPN domain"/>
    <property type="match status" value="1"/>
</dbReference>